<evidence type="ECO:0008006" key="3">
    <source>
        <dbReference type="Google" id="ProtNLM"/>
    </source>
</evidence>
<dbReference type="AlphaFoldDB" id="A0A091J3E8"/>
<evidence type="ECO:0000313" key="2">
    <source>
        <dbReference type="Proteomes" id="UP000053119"/>
    </source>
</evidence>
<sequence>NGFKLKQGRFRLDIRKKFSTMRVVKHWNGLPREVVEAPSLETFKARLDGALSNLI</sequence>
<feature type="non-terminal residue" evidence="1">
    <location>
        <position position="55"/>
    </location>
</feature>
<name>A0A091J3E8_EGRGA</name>
<evidence type="ECO:0000313" key="1">
    <source>
        <dbReference type="EMBL" id="KFP15479.1"/>
    </source>
</evidence>
<feature type="non-terminal residue" evidence="1">
    <location>
        <position position="1"/>
    </location>
</feature>
<reference evidence="1 2" key="1">
    <citation type="submission" date="2014-04" db="EMBL/GenBank/DDBJ databases">
        <title>Genome evolution of avian class.</title>
        <authorList>
            <person name="Zhang G."/>
            <person name="Li C."/>
        </authorList>
    </citation>
    <scope>NUCLEOTIDE SEQUENCE [LARGE SCALE GENOMIC DNA]</scope>
    <source>
        <strain evidence="1">BGI_Z169</strain>
    </source>
</reference>
<gene>
    <name evidence="1" type="ORF">Z169_02515</name>
</gene>
<accession>A0A091J3E8</accession>
<protein>
    <recommendedName>
        <fullName evidence="3">Nidogen G2 beta-barrel domain-containing protein</fullName>
    </recommendedName>
</protein>
<keyword evidence="2" id="KW-1185">Reference proteome</keyword>
<dbReference type="Proteomes" id="UP000053119">
    <property type="component" value="Unassembled WGS sequence"/>
</dbReference>
<dbReference type="EMBL" id="KK501492">
    <property type="protein sequence ID" value="KFP15479.1"/>
    <property type="molecule type" value="Genomic_DNA"/>
</dbReference>
<organism evidence="1 2">
    <name type="scientific">Egretta garzetta</name>
    <name type="common">Little egret</name>
    <dbReference type="NCBI Taxonomy" id="188379"/>
    <lineage>
        <taxon>Eukaryota</taxon>
        <taxon>Metazoa</taxon>
        <taxon>Chordata</taxon>
        <taxon>Craniata</taxon>
        <taxon>Vertebrata</taxon>
        <taxon>Euteleostomi</taxon>
        <taxon>Archelosauria</taxon>
        <taxon>Archosauria</taxon>
        <taxon>Dinosauria</taxon>
        <taxon>Saurischia</taxon>
        <taxon>Theropoda</taxon>
        <taxon>Coelurosauria</taxon>
        <taxon>Aves</taxon>
        <taxon>Neognathae</taxon>
        <taxon>Neoaves</taxon>
        <taxon>Aequornithes</taxon>
        <taxon>Pelecaniformes</taxon>
        <taxon>Ardeidae</taxon>
        <taxon>Egretta</taxon>
    </lineage>
</organism>
<proteinExistence type="predicted"/>